<gene>
    <name evidence="1" type="ORF">DLAC_10786</name>
</gene>
<dbReference type="EMBL" id="LODT01000048">
    <property type="protein sequence ID" value="KYQ88754.1"/>
    <property type="molecule type" value="Genomic_DNA"/>
</dbReference>
<sequence length="1260" mass="149789">MNSKLPPPNDIIIYSRAVNELIEKIKDTFTPYGTIIITDSKNNLIIRQRIDMDSFGSIVKTVKHDYMLFSKLLKWFDEYQPNCHNEQHDKIVMLLNYYDDMITLYRKSIYSKLLGSKDPKIINALFRQGQPLFGNLYQQNEFSLLLSLFLDASEYANFKNNWYETAFTFINQIYFPDGSSVNRQEVEKNFINRDDLIRKEKFSLQTIREVIQVFLKGEKHGFRDHSKISDMLVFYLCILTFQNLTNEDILELKDEYIQLIPFIYQYSSSSRIPPYSWQKYYDKICRTKEYIVIARIFNSRARSQKPKYLHYLIQYYGIEIIEKESLNFYLGWKSKPKEQRNDITLFTFAEYMIESSFIRDHLQELYDYFWDAIDSMITRDTYFTNNYIYFLSVWGLYIELYGIVQPKHFNNLIKFITSICKIMHKNQNTKNPKLYEFHTTLLASNPEYTISNFKDIVTKYTKKHCNFIIYLNQLLLKPSIIHSIKTNKNSTKLYDDIKRVGSKSPEHFCYLLEFFMAFEKVSKYTNMIPQIIGAINSNKKWLIRDENFFNSILRFYNIIKQKNPKEAKQLFEITIQSFIKTLESDNKSSMVKFDIIYPYLSDIKEIKYLFQQTKELLNDSDQFIEIFKHFIDLDQIGEKFIQENLDSMIDMEFKSTNKNQNFRILGILDGLSRFINLETKVTKLMNRYFQMVPNLIVYTYTNYNINATARQMTFKLLTNLLDISNGYEKFVESLLCVNYTTDDTNTIPFTKKKLIFEDNLKVFDSVHQLIFNNKNNHIDIPQQDIIRIHNQLVSGIINQWNLVELSIHSIYMTIMYFKPLISLDSSLQDNLLKQFKSFDVISKRSILRYIKENDIRILEYLNDFTLTGFTFNHNKIEQNLNNLIIQKLVGYITRDKSTKPSDILSLSLVSKLFFKSVCLTFQHYKIQLNQRLPDKYQLSRRKWSFMSLGCYHLNYKDLERFHYQDVEDIFYQLSSLTIHKPMIYLVNREMSNLTHLDIEIRDDISLNCILQMMNHCFKLESVKFSFIYELNSNRISQIDAIFQKLFLNNSSTLDKLYFGYPAIHNTELIESIEYIIYHIKNHQASHPTTFKYQIALTLKANFDSLPNLDRIVSLTSSCTHLILVNFNINNKLIKIQLNREVVDFIMSSEIELESLTIFGDHHTLQFQEIELLKKPNLKKVNFIFSSQAPNQYIDSILSVINQNQSIKSFKIFKVHSVDIPPIYNYSQSYSYFINLPHNTDVHQLNLGEFHSINTNHFIKY</sequence>
<proteinExistence type="predicted"/>
<comment type="caution">
    <text evidence="1">The sequence shown here is derived from an EMBL/GenBank/DDBJ whole genome shotgun (WGS) entry which is preliminary data.</text>
</comment>
<dbReference type="Proteomes" id="UP000076078">
    <property type="component" value="Unassembled WGS sequence"/>
</dbReference>
<evidence type="ECO:0000313" key="2">
    <source>
        <dbReference type="Proteomes" id="UP000076078"/>
    </source>
</evidence>
<reference evidence="1 2" key="1">
    <citation type="submission" date="2015-12" db="EMBL/GenBank/DDBJ databases">
        <title>Dictyostelia acquired genes for synthesis and detection of signals that induce cell-type specialization by lateral gene transfer from prokaryotes.</title>
        <authorList>
            <person name="Gloeckner G."/>
            <person name="Schaap P."/>
        </authorList>
    </citation>
    <scope>NUCLEOTIDE SEQUENCE [LARGE SCALE GENOMIC DNA]</scope>
    <source>
        <strain evidence="1 2">TK</strain>
    </source>
</reference>
<accession>A0A151Z4M9</accession>
<protein>
    <submittedName>
        <fullName evidence="1">Uncharacterized protein</fullName>
    </submittedName>
</protein>
<organism evidence="1 2">
    <name type="scientific">Tieghemostelium lacteum</name>
    <name type="common">Slime mold</name>
    <name type="synonym">Dictyostelium lacteum</name>
    <dbReference type="NCBI Taxonomy" id="361077"/>
    <lineage>
        <taxon>Eukaryota</taxon>
        <taxon>Amoebozoa</taxon>
        <taxon>Evosea</taxon>
        <taxon>Eumycetozoa</taxon>
        <taxon>Dictyostelia</taxon>
        <taxon>Dictyosteliales</taxon>
        <taxon>Raperosteliaceae</taxon>
        <taxon>Tieghemostelium</taxon>
    </lineage>
</organism>
<name>A0A151Z4M9_TIELA</name>
<keyword evidence="2" id="KW-1185">Reference proteome</keyword>
<evidence type="ECO:0000313" key="1">
    <source>
        <dbReference type="EMBL" id="KYQ88754.1"/>
    </source>
</evidence>
<dbReference type="InParanoid" id="A0A151Z4M9"/>
<dbReference type="AlphaFoldDB" id="A0A151Z4M9"/>